<evidence type="ECO:0000313" key="1">
    <source>
        <dbReference type="EMBL" id="KAK2661811.1"/>
    </source>
</evidence>
<comment type="caution">
    <text evidence="1">The sequence shown here is derived from an EMBL/GenBank/DDBJ whole genome shotgun (WGS) entry which is preliminary data.</text>
</comment>
<gene>
    <name evidence="1" type="ORF">Ddye_000385</name>
</gene>
<accession>A0AAE0CSH7</accession>
<organism evidence="1 2">
    <name type="scientific">Dipteronia dyeriana</name>
    <dbReference type="NCBI Taxonomy" id="168575"/>
    <lineage>
        <taxon>Eukaryota</taxon>
        <taxon>Viridiplantae</taxon>
        <taxon>Streptophyta</taxon>
        <taxon>Embryophyta</taxon>
        <taxon>Tracheophyta</taxon>
        <taxon>Spermatophyta</taxon>
        <taxon>Magnoliopsida</taxon>
        <taxon>eudicotyledons</taxon>
        <taxon>Gunneridae</taxon>
        <taxon>Pentapetalae</taxon>
        <taxon>rosids</taxon>
        <taxon>malvids</taxon>
        <taxon>Sapindales</taxon>
        <taxon>Sapindaceae</taxon>
        <taxon>Hippocastanoideae</taxon>
        <taxon>Acereae</taxon>
        <taxon>Dipteronia</taxon>
    </lineage>
</organism>
<dbReference type="EMBL" id="JANJYI010000001">
    <property type="protein sequence ID" value="KAK2661811.1"/>
    <property type="molecule type" value="Genomic_DNA"/>
</dbReference>
<keyword evidence="2" id="KW-1185">Reference proteome</keyword>
<proteinExistence type="predicted"/>
<protein>
    <submittedName>
        <fullName evidence="1">Uncharacterized protein</fullName>
    </submittedName>
</protein>
<sequence>MEAIPLDKIKSIKDDVVAQVLGKVHRGRVRGLGLGVTPTRVHVSLIGNITTMQLQAEMKDLRQLVKELQNAFNNQPQYSSNSNLQGSNKCVNFVGSSKSQLRVSTSEKETSPQKGTKCKLLHWIGNEQIAAEAAIDCTDP</sequence>
<dbReference type="Proteomes" id="UP001280121">
    <property type="component" value="Unassembled WGS sequence"/>
</dbReference>
<name>A0AAE0CSH7_9ROSI</name>
<dbReference type="AlphaFoldDB" id="A0AAE0CSH7"/>
<evidence type="ECO:0000313" key="2">
    <source>
        <dbReference type="Proteomes" id="UP001280121"/>
    </source>
</evidence>
<reference evidence="1" key="1">
    <citation type="journal article" date="2023" name="Plant J.">
        <title>Genome sequences and population genomics provide insights into the demographic history, inbreeding, and mutation load of two 'living fossil' tree species of Dipteronia.</title>
        <authorList>
            <person name="Feng Y."/>
            <person name="Comes H.P."/>
            <person name="Chen J."/>
            <person name="Zhu S."/>
            <person name="Lu R."/>
            <person name="Zhang X."/>
            <person name="Li P."/>
            <person name="Qiu J."/>
            <person name="Olsen K.M."/>
            <person name="Qiu Y."/>
        </authorList>
    </citation>
    <scope>NUCLEOTIDE SEQUENCE</scope>
    <source>
        <strain evidence="1">KIB01</strain>
    </source>
</reference>